<dbReference type="AlphaFoldDB" id="A0A7I7XV97"/>
<dbReference type="SUPFAM" id="SSF52091">
    <property type="entry name" value="SpoIIaa-like"/>
    <property type="match status" value="1"/>
</dbReference>
<dbReference type="RefSeq" id="WP_085155579.1">
    <property type="nucleotide sequence ID" value="NZ_AP022612.1"/>
</dbReference>
<evidence type="ECO:0000313" key="1">
    <source>
        <dbReference type="EMBL" id="BBZ33220.1"/>
    </source>
</evidence>
<reference evidence="1" key="2">
    <citation type="submission" date="2020-02" db="EMBL/GenBank/DDBJ databases">
        <authorList>
            <person name="Matsumoto Y."/>
            <person name="Motooka D."/>
            <person name="Nakamura S."/>
        </authorList>
    </citation>
    <scope>NUCLEOTIDE SEQUENCE</scope>
    <source>
        <strain evidence="1">JCM 13671</strain>
    </source>
</reference>
<dbReference type="InterPro" id="IPR002645">
    <property type="entry name" value="STAS_dom"/>
</dbReference>
<dbReference type="InterPro" id="IPR036513">
    <property type="entry name" value="STAS_dom_sf"/>
</dbReference>
<gene>
    <name evidence="1" type="ORF">MCNF_18250</name>
</gene>
<dbReference type="Gene3D" id="3.30.750.24">
    <property type="entry name" value="STAS domain"/>
    <property type="match status" value="1"/>
</dbReference>
<dbReference type="Proteomes" id="UP000466931">
    <property type="component" value="Chromosome"/>
</dbReference>
<protein>
    <submittedName>
        <fullName evidence="1">Uncharacterized protein</fullName>
    </submittedName>
</protein>
<organism evidence="1 2">
    <name type="scientific">Mycolicibacterium confluentis</name>
    <dbReference type="NCBI Taxonomy" id="28047"/>
    <lineage>
        <taxon>Bacteria</taxon>
        <taxon>Bacillati</taxon>
        <taxon>Actinomycetota</taxon>
        <taxon>Actinomycetes</taxon>
        <taxon>Mycobacteriales</taxon>
        <taxon>Mycobacteriaceae</taxon>
        <taxon>Mycolicibacterium</taxon>
    </lineage>
</organism>
<name>A0A7I7XV97_9MYCO</name>
<evidence type="ECO:0000313" key="2">
    <source>
        <dbReference type="Proteomes" id="UP000466931"/>
    </source>
</evidence>
<proteinExistence type="predicted"/>
<reference evidence="1" key="1">
    <citation type="journal article" date="2019" name="Emerg. Microbes Infect.">
        <title>Comprehensive subspecies identification of 175 nontuberculous mycobacteria species based on 7547 genomic profiles.</title>
        <authorList>
            <person name="Matsumoto Y."/>
            <person name="Kinjo T."/>
            <person name="Motooka D."/>
            <person name="Nabeya D."/>
            <person name="Jung N."/>
            <person name="Uechi K."/>
            <person name="Horii T."/>
            <person name="Iida T."/>
            <person name="Fujita J."/>
            <person name="Nakamura S."/>
        </authorList>
    </citation>
    <scope>NUCLEOTIDE SEQUENCE [LARGE SCALE GENOMIC DNA]</scope>
    <source>
        <strain evidence="1">JCM 13671</strain>
    </source>
</reference>
<dbReference type="OrthoDB" id="3697150at2"/>
<dbReference type="Pfam" id="PF01740">
    <property type="entry name" value="STAS"/>
    <property type="match status" value="1"/>
</dbReference>
<keyword evidence="2" id="KW-1185">Reference proteome</keyword>
<dbReference type="CDD" id="cd07043">
    <property type="entry name" value="STAS_anti-anti-sigma_factors"/>
    <property type="match status" value="1"/>
</dbReference>
<accession>A0A7I7XV97</accession>
<dbReference type="PROSITE" id="PS50801">
    <property type="entry name" value="STAS"/>
    <property type="match status" value="1"/>
</dbReference>
<dbReference type="EMBL" id="AP022612">
    <property type="protein sequence ID" value="BBZ33220.1"/>
    <property type="molecule type" value="Genomic_DNA"/>
</dbReference>
<sequence length="149" mass="16563">MHASTGTIRLYRPDPTTLTESKRYGRATYSVYPATSTRIHIAVCGDVDAVNGRSLGQYVERHTGTSRQMVLDLRAVDFFGTAGFTALYYISVHCTRRDVDWMLVGGPPVRRMLRICDTSHELPMCADIDSASARLERLALSHRRVATAG</sequence>